<dbReference type="Gene3D" id="3.40.50.300">
    <property type="entry name" value="P-loop containing nucleotide triphosphate hydrolases"/>
    <property type="match status" value="2"/>
</dbReference>
<dbReference type="SMART" id="SM00490">
    <property type="entry name" value="HELICc"/>
    <property type="match status" value="1"/>
</dbReference>
<dbReference type="InterPro" id="IPR059032">
    <property type="entry name" value="WHD_DDX60"/>
</dbReference>
<sequence length="1792" mass="197967">MSGFEEWRASLSPLVVDVVGDFAGRGVFAIHGEALLTHCLSNARVDFDYGFQLLHLVHAAEAFLVKLRDRGCMFNLFWFENEADACMPTEIRTDSSRASKYRLARAVLIQHFSSPTSLGEPNAARFSYVFPNFESRLFREYLDSHTLHFFLGSKAHDESSDVDKHTPLEMLYLIASAGYCVAFFEGVEFKSSKAYLSLTTPRGNVTPLPERGEHFEIPSSPSPRMAEMMKRAAESEIADELTAREFISVCALATVVSSIVQETGVIEVPQQREAASVLLHLVMLRHCGLPQRSFAKQESGAIATTNTEFLAEFFQAARDGLTAWFEGSLVNLQWDAFDLFDGRLYLNVSAALFGTPLPQELSQGFSQMVKLLRVLVSSRVDIDALFSASASSIDQTSQSRDTSQEPLSTVLPFSHPIMDQLLANVQLQSTGVTSDSAVSEKIFEELAHWHNAKAPLDPKHVAKPKGFFAKKRHQEFMSDTIAYSASLTGASGKNIDPETVIVQDSTANPKTSATGPHSTKKPEKTAKTKGAPKTNKQKAHEKAEALMLEKQVVVSRSVVASWKERCLEFAKEPSLVKRYLRAEKYFFALSSSHRQFVGAEVLLYLGDVLLQMQSSPEIPKSAVPALLAMVWSKCNDASKLPLTEDVASQLRAIHESLEIEFRPDAALSVATRQLPAFKPLSLKGKKLLPSGATSREFLLEHCGPYLERSFDSAPDPRVPSFHPDAWQRKVLDAIDANKSVLAVAPTSAGKTFISFYAMKKVLQANDDDILVYVAPTKALVNQIAAEIQARFSKQYGNREGRSVWAIHTRDYRVNSHKGCQILVTVPSILQILLLAPVNAKKPTDFSRRIKRIIFDEVHCIGQSDEGVIWEQLLLLAPCPIIALSATIANVDEFRSWMEQSQNLKGFELEMIVHSSRYSDLRKFIHDPAPSLSEFTGLAPVERLPYPGLDSELTESDPTPFLFVHPIAGLVDRNRDTLSDASLEPKDCLSLWRCMKKHANAEYKMPPSLDPEDALPEVVRKADVVRWETALKDHLAEWMLDSKSPFDAVQEELRGHRYSRLVKSYTELGSSDSGDAPVDTAEKWPLVSTRSVFSLVTDLRSSGALPAILFNYDRMQCEAIGTELFDVLTRAETKYRSTNSAWIAKLAAFESWKKAQEAGKAKNPKKASTKRREDDGDDQGKANSARDAANRDVSKWESFDPNAPLAQFSFADNTKITKEELEGRLRTIRADSVRQPFIDALRRGVGVHHAGMNRQYRQVVEMLFRKGYLTVVVATGTLAMGINMPCKTVIFTGDSIFLTALNYRQASGRAGRRGFDMLGNVVFHDMPPHRALEVMSAKLPDLRGQFPASVTLILRLFILLHGTNNSSFAADAVKSLITQNRLYLGGPQAKMSIAHHLRFSIDYLRRQNMLSETGVPLNFAGLVGHLYYTESGAFAFHTMLRGGYFHEVCAGFSPDMGLAKWRDIAFELVLTLSHLFARIPYTRPRQSKTSRRTVLPPLPQRAHELLARHNVETLSIFRGYVHSYVTQHLSSTPDTTLPLTQHTISASTTALTTTGLPSPLPHLPPVTIRSPFTALSGFGDTDFATTAELCETVRAGVPLEGSVVPGAPVNDGTAEFNSYLLDFFKNGDAEALKRDNRVAAGDLWFRLKDFSLVLATIGASLEGFLGAGGGDGDLADMEGGPEEGDGGWQEGADAGAAGGLSTLVVGAGKKKAPGEGEKKKKKKVVVDSWEDEEVSSSSESEAESEKAWSDETEQTGTALTRGSNPDAPSLVKVYLAFKRVQVEFDDLFYKMWA</sequence>
<dbReference type="Pfam" id="PF26076">
    <property type="entry name" value="WHD_DDX60"/>
    <property type="match status" value="1"/>
</dbReference>
<protein>
    <submittedName>
        <fullName evidence="8">Uncharacterized protein</fullName>
    </submittedName>
</protein>
<feature type="compositionally biased region" description="Basic and acidic residues" evidence="5">
    <location>
        <begin position="1169"/>
        <end position="1179"/>
    </location>
</feature>
<dbReference type="GO" id="GO:0005524">
    <property type="term" value="F:ATP binding"/>
    <property type="evidence" value="ECO:0007669"/>
    <property type="project" value="UniProtKB-KW"/>
</dbReference>
<dbReference type="GO" id="GO:0003676">
    <property type="term" value="F:nucleic acid binding"/>
    <property type="evidence" value="ECO:0007669"/>
    <property type="project" value="InterPro"/>
</dbReference>
<dbReference type="InterPro" id="IPR011545">
    <property type="entry name" value="DEAD/DEAH_box_helicase_dom"/>
</dbReference>
<evidence type="ECO:0000313" key="8">
    <source>
        <dbReference type="EMBL" id="KAK3292947.1"/>
    </source>
</evidence>
<evidence type="ECO:0000313" key="9">
    <source>
        <dbReference type="Proteomes" id="UP001278766"/>
    </source>
</evidence>
<feature type="compositionally biased region" description="Acidic residues" evidence="5">
    <location>
        <begin position="1672"/>
        <end position="1684"/>
    </location>
</feature>
<dbReference type="EMBL" id="JAUEPN010000006">
    <property type="protein sequence ID" value="KAK3292947.1"/>
    <property type="molecule type" value="Genomic_DNA"/>
</dbReference>
<proteinExistence type="predicted"/>
<evidence type="ECO:0000259" key="6">
    <source>
        <dbReference type="PROSITE" id="PS51192"/>
    </source>
</evidence>
<dbReference type="SMART" id="SM00487">
    <property type="entry name" value="DEXDc"/>
    <property type="match status" value="1"/>
</dbReference>
<gene>
    <name evidence="8" type="ORF">B0H64DRAFT_203668</name>
</gene>
<dbReference type="PANTHER" id="PTHR44533">
    <property type="entry name" value="DEAD/H RNA HELICASE, PUTATIVE-RELATED"/>
    <property type="match status" value="1"/>
</dbReference>
<dbReference type="Pfam" id="PF00271">
    <property type="entry name" value="Helicase_C"/>
    <property type="match status" value="1"/>
</dbReference>
<dbReference type="GeneID" id="87836251"/>
<keyword evidence="4" id="KW-0067">ATP-binding</keyword>
<dbReference type="Pfam" id="PF00270">
    <property type="entry name" value="DEAD"/>
    <property type="match status" value="1"/>
</dbReference>
<dbReference type="InterPro" id="IPR014001">
    <property type="entry name" value="Helicase_ATP-bd"/>
</dbReference>
<feature type="compositionally biased region" description="Polar residues" evidence="5">
    <location>
        <begin position="505"/>
        <end position="517"/>
    </location>
</feature>
<evidence type="ECO:0000256" key="3">
    <source>
        <dbReference type="ARBA" id="ARBA00022806"/>
    </source>
</evidence>
<evidence type="ECO:0000259" key="7">
    <source>
        <dbReference type="PROSITE" id="PS51194"/>
    </source>
</evidence>
<dbReference type="FunFam" id="3.40.50.300:FF:001039">
    <property type="entry name" value="ATP-dependent RNA helicase DDX60"/>
    <property type="match status" value="1"/>
</dbReference>
<dbReference type="Proteomes" id="UP001278766">
    <property type="component" value="Unassembled WGS sequence"/>
</dbReference>
<keyword evidence="2" id="KW-0378">Hydrolase</keyword>
<evidence type="ECO:0000256" key="5">
    <source>
        <dbReference type="SAM" id="MobiDB-lite"/>
    </source>
</evidence>
<evidence type="ECO:0000256" key="4">
    <source>
        <dbReference type="ARBA" id="ARBA00022840"/>
    </source>
</evidence>
<evidence type="ECO:0000256" key="2">
    <source>
        <dbReference type="ARBA" id="ARBA00022801"/>
    </source>
</evidence>
<dbReference type="InterPro" id="IPR052431">
    <property type="entry name" value="SKI2_subfamily_helicases"/>
</dbReference>
<dbReference type="PROSITE" id="PS51194">
    <property type="entry name" value="HELICASE_CTER"/>
    <property type="match status" value="1"/>
</dbReference>
<evidence type="ECO:0000256" key="1">
    <source>
        <dbReference type="ARBA" id="ARBA00022741"/>
    </source>
</evidence>
<dbReference type="RefSeq" id="XP_062656461.1">
    <property type="nucleotide sequence ID" value="XM_062799303.1"/>
</dbReference>
<dbReference type="GO" id="GO:0005737">
    <property type="term" value="C:cytoplasm"/>
    <property type="evidence" value="ECO:0007669"/>
    <property type="project" value="TreeGrafter"/>
</dbReference>
<dbReference type="InterPro" id="IPR027417">
    <property type="entry name" value="P-loop_NTPase"/>
</dbReference>
<dbReference type="CDD" id="cd18795">
    <property type="entry name" value="SF2_C_Ski2"/>
    <property type="match status" value="1"/>
</dbReference>
<reference evidence="8" key="2">
    <citation type="submission" date="2023-06" db="EMBL/GenBank/DDBJ databases">
        <authorList>
            <consortium name="Lawrence Berkeley National Laboratory"/>
            <person name="Haridas S."/>
            <person name="Hensen N."/>
            <person name="Bonometti L."/>
            <person name="Westerberg I."/>
            <person name="Brannstrom I.O."/>
            <person name="Guillou S."/>
            <person name="Cros-Aarteil S."/>
            <person name="Calhoun S."/>
            <person name="Kuo A."/>
            <person name="Mondo S."/>
            <person name="Pangilinan J."/>
            <person name="Riley R."/>
            <person name="Labutti K."/>
            <person name="Andreopoulos B."/>
            <person name="Lipzen A."/>
            <person name="Chen C."/>
            <person name="Yanf M."/>
            <person name="Daum C."/>
            <person name="Ng V."/>
            <person name="Clum A."/>
            <person name="Steindorff A."/>
            <person name="Ohm R."/>
            <person name="Martin F."/>
            <person name="Silar P."/>
            <person name="Natvig D."/>
            <person name="Lalanne C."/>
            <person name="Gautier V."/>
            <person name="Ament-Velasquez S.L."/>
            <person name="Kruys A."/>
            <person name="Hutchinson M.I."/>
            <person name="Powell A.J."/>
            <person name="Barry K."/>
            <person name="Miller A.N."/>
            <person name="Grigoriev I.V."/>
            <person name="Debuchy R."/>
            <person name="Gladieux P."/>
            <person name="Thoren M.H."/>
            <person name="Johannesson H."/>
        </authorList>
    </citation>
    <scope>NUCLEOTIDE SEQUENCE</scope>
    <source>
        <strain evidence="8">CBS 168.71</strain>
    </source>
</reference>
<organism evidence="8 9">
    <name type="scientific">Chaetomium fimeti</name>
    <dbReference type="NCBI Taxonomy" id="1854472"/>
    <lineage>
        <taxon>Eukaryota</taxon>
        <taxon>Fungi</taxon>
        <taxon>Dikarya</taxon>
        <taxon>Ascomycota</taxon>
        <taxon>Pezizomycotina</taxon>
        <taxon>Sordariomycetes</taxon>
        <taxon>Sordariomycetidae</taxon>
        <taxon>Sordariales</taxon>
        <taxon>Chaetomiaceae</taxon>
        <taxon>Chaetomium</taxon>
    </lineage>
</organism>
<feature type="region of interest" description="Disordered" evidence="5">
    <location>
        <begin position="1671"/>
        <end position="1692"/>
    </location>
</feature>
<keyword evidence="1" id="KW-0547">Nucleotide-binding</keyword>
<reference evidence="8" key="1">
    <citation type="journal article" date="2023" name="Mol. Phylogenet. Evol.">
        <title>Genome-scale phylogeny and comparative genomics of the fungal order Sordariales.</title>
        <authorList>
            <person name="Hensen N."/>
            <person name="Bonometti L."/>
            <person name="Westerberg I."/>
            <person name="Brannstrom I.O."/>
            <person name="Guillou S."/>
            <person name="Cros-Aarteil S."/>
            <person name="Calhoun S."/>
            <person name="Haridas S."/>
            <person name="Kuo A."/>
            <person name="Mondo S."/>
            <person name="Pangilinan J."/>
            <person name="Riley R."/>
            <person name="LaButti K."/>
            <person name="Andreopoulos B."/>
            <person name="Lipzen A."/>
            <person name="Chen C."/>
            <person name="Yan M."/>
            <person name="Daum C."/>
            <person name="Ng V."/>
            <person name="Clum A."/>
            <person name="Steindorff A."/>
            <person name="Ohm R.A."/>
            <person name="Martin F."/>
            <person name="Silar P."/>
            <person name="Natvig D.O."/>
            <person name="Lalanne C."/>
            <person name="Gautier V."/>
            <person name="Ament-Velasquez S.L."/>
            <person name="Kruys A."/>
            <person name="Hutchinson M.I."/>
            <person name="Powell A.J."/>
            <person name="Barry K."/>
            <person name="Miller A.N."/>
            <person name="Grigoriev I.V."/>
            <person name="Debuchy R."/>
            <person name="Gladieux P."/>
            <person name="Hiltunen Thoren M."/>
            <person name="Johannesson H."/>
        </authorList>
    </citation>
    <scope>NUCLEOTIDE SEQUENCE</scope>
    <source>
        <strain evidence="8">CBS 168.71</strain>
    </source>
</reference>
<dbReference type="GO" id="GO:0004386">
    <property type="term" value="F:helicase activity"/>
    <property type="evidence" value="ECO:0007669"/>
    <property type="project" value="UniProtKB-KW"/>
</dbReference>
<feature type="region of interest" description="Disordered" evidence="5">
    <location>
        <begin position="1156"/>
        <end position="1192"/>
    </location>
</feature>
<feature type="domain" description="Helicase ATP-binding" evidence="6">
    <location>
        <begin position="731"/>
        <end position="905"/>
    </location>
</feature>
<dbReference type="SUPFAM" id="SSF52540">
    <property type="entry name" value="P-loop containing nucleoside triphosphate hydrolases"/>
    <property type="match status" value="1"/>
</dbReference>
<dbReference type="PANTHER" id="PTHR44533:SF4">
    <property type="entry name" value="DEAD_H RNA HELICASE, PUTATIVE-RELATED"/>
    <property type="match status" value="1"/>
</dbReference>
<keyword evidence="3" id="KW-0347">Helicase</keyword>
<keyword evidence="9" id="KW-1185">Reference proteome</keyword>
<feature type="region of interest" description="Disordered" evidence="5">
    <location>
        <begin position="1707"/>
        <end position="1766"/>
    </location>
</feature>
<dbReference type="GO" id="GO:0016787">
    <property type="term" value="F:hydrolase activity"/>
    <property type="evidence" value="ECO:0007669"/>
    <property type="project" value="UniProtKB-KW"/>
</dbReference>
<dbReference type="InterPro" id="IPR001650">
    <property type="entry name" value="Helicase_C-like"/>
</dbReference>
<name>A0AAE0HAM6_9PEZI</name>
<accession>A0AAE0HAM6</accession>
<feature type="compositionally biased region" description="Polar residues" evidence="5">
    <location>
        <begin position="1753"/>
        <end position="1762"/>
    </location>
</feature>
<dbReference type="PROSITE" id="PS51192">
    <property type="entry name" value="HELICASE_ATP_BIND_1"/>
    <property type="match status" value="1"/>
</dbReference>
<feature type="region of interest" description="Disordered" evidence="5">
    <location>
        <begin position="505"/>
        <end position="540"/>
    </location>
</feature>
<feature type="domain" description="Helicase C-terminal" evidence="7">
    <location>
        <begin position="1187"/>
        <end position="1353"/>
    </location>
</feature>
<comment type="caution">
    <text evidence="8">The sequence shown here is derived from an EMBL/GenBank/DDBJ whole genome shotgun (WGS) entry which is preliminary data.</text>
</comment>